<dbReference type="Pfam" id="PF12833">
    <property type="entry name" value="HTH_18"/>
    <property type="match status" value="1"/>
</dbReference>
<evidence type="ECO:0000256" key="1">
    <source>
        <dbReference type="ARBA" id="ARBA00023015"/>
    </source>
</evidence>
<name>A0A4R2QQN9_9PSEU</name>
<dbReference type="PROSITE" id="PS01124">
    <property type="entry name" value="HTH_ARAC_FAMILY_2"/>
    <property type="match status" value="1"/>
</dbReference>
<evidence type="ECO:0000256" key="2">
    <source>
        <dbReference type="ARBA" id="ARBA00023125"/>
    </source>
</evidence>
<evidence type="ECO:0000313" key="5">
    <source>
        <dbReference type="EMBL" id="TCP52073.1"/>
    </source>
</evidence>
<sequence>MNWYRPVAVPTELADDLVTGWTAQVGGAHRLVPDGCVDVLWIDGGRLVLCGPETSAWSFQFPAGTAAVGVRFQPGRAGSVFGLHTAEIRDRRVELDALLGSRDSRQLAERIDEADGVDAKLAVLGGRVRSWLTRAPSNDPIAAAVAELLRNDPSLPVGALAERIGVGARQLHRRCLAAFGYGPATLRRILRLQRFLRLARQPGAPVSLAGLAVLAGYTDQPHLSHDCRELANASPRELVGRTLRDDIP</sequence>
<organism evidence="5 6">
    <name type="scientific">Tamaricihabitans halophyticus</name>
    <dbReference type="NCBI Taxonomy" id="1262583"/>
    <lineage>
        <taxon>Bacteria</taxon>
        <taxon>Bacillati</taxon>
        <taxon>Actinomycetota</taxon>
        <taxon>Actinomycetes</taxon>
        <taxon>Pseudonocardiales</taxon>
        <taxon>Pseudonocardiaceae</taxon>
        <taxon>Tamaricihabitans</taxon>
    </lineage>
</organism>
<dbReference type="InterPro" id="IPR046532">
    <property type="entry name" value="DUF6597"/>
</dbReference>
<keyword evidence="1" id="KW-0805">Transcription regulation</keyword>
<dbReference type="GO" id="GO:0043565">
    <property type="term" value="F:sequence-specific DNA binding"/>
    <property type="evidence" value="ECO:0007669"/>
    <property type="project" value="InterPro"/>
</dbReference>
<dbReference type="Pfam" id="PF20240">
    <property type="entry name" value="DUF6597"/>
    <property type="match status" value="1"/>
</dbReference>
<dbReference type="GO" id="GO:0003700">
    <property type="term" value="F:DNA-binding transcription factor activity"/>
    <property type="evidence" value="ECO:0007669"/>
    <property type="project" value="InterPro"/>
</dbReference>
<dbReference type="SMART" id="SM00342">
    <property type="entry name" value="HTH_ARAC"/>
    <property type="match status" value="1"/>
</dbReference>
<dbReference type="InterPro" id="IPR050204">
    <property type="entry name" value="AraC_XylS_family_regulators"/>
</dbReference>
<dbReference type="EMBL" id="SLXQ01000006">
    <property type="protein sequence ID" value="TCP52073.1"/>
    <property type="molecule type" value="Genomic_DNA"/>
</dbReference>
<proteinExistence type="predicted"/>
<reference evidence="5 6" key="1">
    <citation type="submission" date="2019-03" db="EMBL/GenBank/DDBJ databases">
        <title>Genomic Encyclopedia of Type Strains, Phase IV (KMG-IV): sequencing the most valuable type-strain genomes for metagenomic binning, comparative biology and taxonomic classification.</title>
        <authorList>
            <person name="Goeker M."/>
        </authorList>
    </citation>
    <scope>NUCLEOTIDE SEQUENCE [LARGE SCALE GENOMIC DNA]</scope>
    <source>
        <strain evidence="5 6">DSM 45765</strain>
    </source>
</reference>
<gene>
    <name evidence="5" type="ORF">EV191_106239</name>
</gene>
<dbReference type="Gene3D" id="1.10.10.60">
    <property type="entry name" value="Homeodomain-like"/>
    <property type="match status" value="1"/>
</dbReference>
<evidence type="ECO:0000313" key="6">
    <source>
        <dbReference type="Proteomes" id="UP000294911"/>
    </source>
</evidence>
<keyword evidence="3" id="KW-0804">Transcription</keyword>
<keyword evidence="6" id="KW-1185">Reference proteome</keyword>
<dbReference type="PANTHER" id="PTHR46796">
    <property type="entry name" value="HTH-TYPE TRANSCRIPTIONAL ACTIVATOR RHAS-RELATED"/>
    <property type="match status" value="1"/>
</dbReference>
<dbReference type="Proteomes" id="UP000294911">
    <property type="component" value="Unassembled WGS sequence"/>
</dbReference>
<protein>
    <submittedName>
        <fullName evidence="5">AraC family transcriptional regulator</fullName>
    </submittedName>
</protein>
<feature type="domain" description="HTH araC/xylS-type" evidence="4">
    <location>
        <begin position="139"/>
        <end position="241"/>
    </location>
</feature>
<accession>A0A4R2QQN9</accession>
<keyword evidence="2" id="KW-0238">DNA-binding</keyword>
<comment type="caution">
    <text evidence="5">The sequence shown here is derived from an EMBL/GenBank/DDBJ whole genome shotgun (WGS) entry which is preliminary data.</text>
</comment>
<evidence type="ECO:0000256" key="3">
    <source>
        <dbReference type="ARBA" id="ARBA00023163"/>
    </source>
</evidence>
<dbReference type="RefSeq" id="WP_207894550.1">
    <property type="nucleotide sequence ID" value="NZ_SLXQ01000006.1"/>
</dbReference>
<dbReference type="AlphaFoldDB" id="A0A4R2QQN9"/>
<dbReference type="PANTHER" id="PTHR46796:SF15">
    <property type="entry name" value="BLL1074 PROTEIN"/>
    <property type="match status" value="1"/>
</dbReference>
<dbReference type="InterPro" id="IPR018060">
    <property type="entry name" value="HTH_AraC"/>
</dbReference>
<evidence type="ECO:0000259" key="4">
    <source>
        <dbReference type="PROSITE" id="PS01124"/>
    </source>
</evidence>